<dbReference type="AlphaFoldDB" id="A0A0D0A8W4"/>
<organism evidence="1 2">
    <name type="scientific">Suillus luteus UH-Slu-Lm8-n1</name>
    <dbReference type="NCBI Taxonomy" id="930992"/>
    <lineage>
        <taxon>Eukaryota</taxon>
        <taxon>Fungi</taxon>
        <taxon>Dikarya</taxon>
        <taxon>Basidiomycota</taxon>
        <taxon>Agaricomycotina</taxon>
        <taxon>Agaricomycetes</taxon>
        <taxon>Agaricomycetidae</taxon>
        <taxon>Boletales</taxon>
        <taxon>Suillineae</taxon>
        <taxon>Suillaceae</taxon>
        <taxon>Suillus</taxon>
    </lineage>
</organism>
<sequence length="82" mass="8828">MGSCVSYDHTVDSEVTGCGTGRRRTDGTSKVCVAGCSPVFPLLGLCCIKTKFHLLKQEILFSCALCAVHCGQLLCQLYVEII</sequence>
<protein>
    <submittedName>
        <fullName evidence="1">Uncharacterized protein</fullName>
    </submittedName>
</protein>
<dbReference type="Proteomes" id="UP000054485">
    <property type="component" value="Unassembled WGS sequence"/>
</dbReference>
<dbReference type="EMBL" id="KN835157">
    <property type="protein sequence ID" value="KIK46570.1"/>
    <property type="molecule type" value="Genomic_DNA"/>
</dbReference>
<keyword evidence="2" id="KW-1185">Reference proteome</keyword>
<reference evidence="2" key="2">
    <citation type="submission" date="2015-01" db="EMBL/GenBank/DDBJ databases">
        <title>Evolutionary Origins and Diversification of the Mycorrhizal Mutualists.</title>
        <authorList>
            <consortium name="DOE Joint Genome Institute"/>
            <consortium name="Mycorrhizal Genomics Consortium"/>
            <person name="Kohler A."/>
            <person name="Kuo A."/>
            <person name="Nagy L.G."/>
            <person name="Floudas D."/>
            <person name="Copeland A."/>
            <person name="Barry K.W."/>
            <person name="Cichocki N."/>
            <person name="Veneault-Fourrey C."/>
            <person name="LaButti K."/>
            <person name="Lindquist E.A."/>
            <person name="Lipzen A."/>
            <person name="Lundell T."/>
            <person name="Morin E."/>
            <person name="Murat C."/>
            <person name="Riley R."/>
            <person name="Ohm R."/>
            <person name="Sun H."/>
            <person name="Tunlid A."/>
            <person name="Henrissat B."/>
            <person name="Grigoriev I.V."/>
            <person name="Hibbett D.S."/>
            <person name="Martin F."/>
        </authorList>
    </citation>
    <scope>NUCLEOTIDE SEQUENCE [LARGE SCALE GENOMIC DNA]</scope>
    <source>
        <strain evidence="2">UH-Slu-Lm8-n1</strain>
    </source>
</reference>
<name>A0A0D0A8W4_9AGAM</name>
<proteinExistence type="predicted"/>
<accession>A0A0D0A8W4</accession>
<gene>
    <name evidence="1" type="ORF">CY34DRAFT_390559</name>
</gene>
<reference evidence="1 2" key="1">
    <citation type="submission" date="2014-04" db="EMBL/GenBank/DDBJ databases">
        <authorList>
            <consortium name="DOE Joint Genome Institute"/>
            <person name="Kuo A."/>
            <person name="Ruytinx J."/>
            <person name="Rineau F."/>
            <person name="Colpaert J."/>
            <person name="Kohler A."/>
            <person name="Nagy L.G."/>
            <person name="Floudas D."/>
            <person name="Copeland A."/>
            <person name="Barry K.W."/>
            <person name="Cichocki N."/>
            <person name="Veneault-Fourrey C."/>
            <person name="LaButti K."/>
            <person name="Lindquist E.A."/>
            <person name="Lipzen A."/>
            <person name="Lundell T."/>
            <person name="Morin E."/>
            <person name="Murat C."/>
            <person name="Sun H."/>
            <person name="Tunlid A."/>
            <person name="Henrissat B."/>
            <person name="Grigoriev I.V."/>
            <person name="Hibbett D.S."/>
            <person name="Martin F."/>
            <person name="Nordberg H.P."/>
            <person name="Cantor M.N."/>
            <person name="Hua S.X."/>
        </authorList>
    </citation>
    <scope>NUCLEOTIDE SEQUENCE [LARGE SCALE GENOMIC DNA]</scope>
    <source>
        <strain evidence="1 2">UH-Slu-Lm8-n1</strain>
    </source>
</reference>
<evidence type="ECO:0000313" key="1">
    <source>
        <dbReference type="EMBL" id="KIK46570.1"/>
    </source>
</evidence>
<evidence type="ECO:0000313" key="2">
    <source>
        <dbReference type="Proteomes" id="UP000054485"/>
    </source>
</evidence>
<dbReference type="HOGENOM" id="CLU_2559834_0_0_1"/>
<dbReference type="InParanoid" id="A0A0D0A8W4"/>